<evidence type="ECO:0000313" key="3">
    <source>
        <dbReference type="EMBL" id="MFC7366512.1"/>
    </source>
</evidence>
<feature type="transmembrane region" description="Helical" evidence="1">
    <location>
        <begin position="29"/>
        <end position="49"/>
    </location>
</feature>
<gene>
    <name evidence="3" type="ORF">ACFQQH_15390</name>
</gene>
<evidence type="ECO:0000259" key="2">
    <source>
        <dbReference type="Pfam" id="PF04024"/>
    </source>
</evidence>
<feature type="domain" description="Phage shock protein PspC N-terminal" evidence="2">
    <location>
        <begin position="3"/>
        <end position="55"/>
    </location>
</feature>
<organism evidence="3 4">
    <name type="scientific">Bhargavaea changchunensis</name>
    <dbReference type="NCBI Taxonomy" id="2134037"/>
    <lineage>
        <taxon>Bacteria</taxon>
        <taxon>Bacillati</taxon>
        <taxon>Bacillota</taxon>
        <taxon>Bacilli</taxon>
        <taxon>Bacillales</taxon>
        <taxon>Caryophanaceae</taxon>
        <taxon>Bhargavaea</taxon>
    </lineage>
</organism>
<keyword evidence="4" id="KW-1185">Reference proteome</keyword>
<name>A0ABW2NJV1_9BACL</name>
<dbReference type="EMBL" id="JBHTCT010000037">
    <property type="protein sequence ID" value="MFC7366512.1"/>
    <property type="molecule type" value="Genomic_DNA"/>
</dbReference>
<evidence type="ECO:0000313" key="4">
    <source>
        <dbReference type="Proteomes" id="UP001596483"/>
    </source>
</evidence>
<dbReference type="Pfam" id="PF04024">
    <property type="entry name" value="PspC"/>
    <property type="match status" value="1"/>
</dbReference>
<proteinExistence type="predicted"/>
<keyword evidence="1" id="KW-0472">Membrane</keyword>
<protein>
    <submittedName>
        <fullName evidence="3">PspC domain-containing protein</fullName>
    </submittedName>
</protein>
<dbReference type="InterPro" id="IPR007168">
    <property type="entry name" value="Phageshock_PspC_N"/>
</dbReference>
<evidence type="ECO:0000256" key="1">
    <source>
        <dbReference type="SAM" id="Phobius"/>
    </source>
</evidence>
<dbReference type="RefSeq" id="WP_157294662.1">
    <property type="nucleotide sequence ID" value="NZ_JBHTCT010000037.1"/>
</dbReference>
<accession>A0ABW2NJV1</accession>
<dbReference type="Proteomes" id="UP001596483">
    <property type="component" value="Unassembled WGS sequence"/>
</dbReference>
<keyword evidence="1" id="KW-0812">Transmembrane</keyword>
<comment type="caution">
    <text evidence="3">The sequence shown here is derived from an EMBL/GenBank/DDBJ whole genome shotgun (WGS) entry which is preliminary data.</text>
</comment>
<sequence>MNKLMKSSNDRALCGVCGGIAEFTGISSFVVRLIFLLTASASIWVYLLLNWTMEEPFLLRNKIG</sequence>
<keyword evidence="1" id="KW-1133">Transmembrane helix</keyword>
<reference evidence="4" key="1">
    <citation type="journal article" date="2019" name="Int. J. Syst. Evol. Microbiol.">
        <title>The Global Catalogue of Microorganisms (GCM) 10K type strain sequencing project: providing services to taxonomists for standard genome sequencing and annotation.</title>
        <authorList>
            <consortium name="The Broad Institute Genomics Platform"/>
            <consortium name="The Broad Institute Genome Sequencing Center for Infectious Disease"/>
            <person name="Wu L."/>
            <person name="Ma J."/>
        </authorList>
    </citation>
    <scope>NUCLEOTIDE SEQUENCE [LARGE SCALE GENOMIC DNA]</scope>
    <source>
        <strain evidence="4">JCM 4738</strain>
    </source>
</reference>